<evidence type="ECO:0000259" key="1">
    <source>
        <dbReference type="Pfam" id="PF16201"/>
    </source>
</evidence>
<dbReference type="GO" id="GO:0005730">
    <property type="term" value="C:nucleolus"/>
    <property type="evidence" value="ECO:0007669"/>
    <property type="project" value="TreeGrafter"/>
</dbReference>
<dbReference type="PANTHER" id="PTHR13500">
    <property type="entry name" value="NUCLEOLAR PRERIBOSOMAL-ASSOCIATED PROTEIN 1"/>
    <property type="match status" value="1"/>
</dbReference>
<comment type="caution">
    <text evidence="2">The sequence shown here is derived from an EMBL/GenBank/DDBJ whole genome shotgun (WGS) entry which is preliminary data.</text>
</comment>
<dbReference type="SUPFAM" id="SSF48371">
    <property type="entry name" value="ARM repeat"/>
    <property type="match status" value="1"/>
</dbReference>
<organism evidence="2 3">
    <name type="scientific">Aromia moschata</name>
    <dbReference type="NCBI Taxonomy" id="1265417"/>
    <lineage>
        <taxon>Eukaryota</taxon>
        <taxon>Metazoa</taxon>
        <taxon>Ecdysozoa</taxon>
        <taxon>Arthropoda</taxon>
        <taxon>Hexapoda</taxon>
        <taxon>Insecta</taxon>
        <taxon>Pterygota</taxon>
        <taxon>Neoptera</taxon>
        <taxon>Endopterygota</taxon>
        <taxon>Coleoptera</taxon>
        <taxon>Polyphaga</taxon>
        <taxon>Cucujiformia</taxon>
        <taxon>Chrysomeloidea</taxon>
        <taxon>Cerambycidae</taxon>
        <taxon>Cerambycinae</taxon>
        <taxon>Callichromatini</taxon>
        <taxon>Aromia</taxon>
    </lineage>
</organism>
<dbReference type="AlphaFoldDB" id="A0AAV8Z7N9"/>
<accession>A0AAV8Z7N9</accession>
<dbReference type="EMBL" id="JAPWTK010000014">
    <property type="protein sequence ID" value="KAJ8959184.1"/>
    <property type="molecule type" value="Genomic_DNA"/>
</dbReference>
<dbReference type="InterPro" id="IPR016024">
    <property type="entry name" value="ARM-type_fold"/>
</dbReference>
<keyword evidence="3" id="KW-1185">Reference proteome</keyword>
<evidence type="ECO:0000313" key="2">
    <source>
        <dbReference type="EMBL" id="KAJ8959184.1"/>
    </source>
</evidence>
<reference evidence="2" key="1">
    <citation type="journal article" date="2023" name="Insect Mol. Biol.">
        <title>Genome sequencing provides insights into the evolution of gene families encoding plant cell wall-degrading enzymes in longhorned beetles.</title>
        <authorList>
            <person name="Shin N.R."/>
            <person name="Okamura Y."/>
            <person name="Kirsch R."/>
            <person name="Pauchet Y."/>
        </authorList>
    </citation>
    <scope>NUCLEOTIDE SEQUENCE</scope>
    <source>
        <strain evidence="2">AMC_N1</strain>
    </source>
</reference>
<dbReference type="GO" id="GO:0000466">
    <property type="term" value="P:maturation of 5.8S rRNA from tricistronic rRNA transcript (SSU-rRNA, 5.8S rRNA, LSU-rRNA)"/>
    <property type="evidence" value="ECO:0007669"/>
    <property type="project" value="TreeGrafter"/>
</dbReference>
<dbReference type="InterPro" id="IPR032436">
    <property type="entry name" value="URB1_C"/>
</dbReference>
<protein>
    <recommendedName>
        <fullName evidence="1">URB1 C-terminal domain-containing protein</fullName>
    </recommendedName>
</protein>
<gene>
    <name evidence="2" type="ORF">NQ318_022445</name>
</gene>
<sequence>MEMLSLFLVLCRNWNDFMERGHIPVLLAAYRAMVNKCDRMLLALLKMYESRAGQTGFYDFKPYLWGKAAASHYSVRLNIENALWRQPKMGDILDILEDHYVTSTITNYPVKENLHLTDSDISQTVDTKSYDLKFLLPLFSQLLAPEQQVQTYRFTRSGALSLAVVGLSSQDKEVRQAACHVLSRFHSHVDARQSGKDNLLWLRYIEAGRQICETSNLTVFPRIYLARMALVLTQPNHVMYIPLSQHLTAKASLDFGTVPELYTFLHSSDVNYREHRSFILELLRDGVRTEKDFTDFTRSMAFKLFSELYSSCVSDVETRLLILDVINAACKVPSGVKMLCENHSLLAQVYTEVHNILKRSNREKQDINGFINKIVGILISVVTVLHNKHSSFTIFNILMSIIKDDVFESLKVDIKNRIFEILTVVFSNFGELFSDDVLRILLSRNNNHFCKYILEYGCQFVNINEIDKSDEYYYMKLLFYNKIKN</sequence>
<dbReference type="Pfam" id="PF16201">
    <property type="entry name" value="NopRA1"/>
    <property type="match status" value="1"/>
</dbReference>
<name>A0AAV8Z7N9_9CUCU</name>
<dbReference type="PANTHER" id="PTHR13500:SF0">
    <property type="entry name" value="NUCLEOLAR PRE-RIBOSOMAL-ASSOCIATED PROTEIN 1"/>
    <property type="match status" value="1"/>
</dbReference>
<evidence type="ECO:0000313" key="3">
    <source>
        <dbReference type="Proteomes" id="UP001162162"/>
    </source>
</evidence>
<dbReference type="GO" id="GO:0000463">
    <property type="term" value="P:maturation of LSU-rRNA from tricistronic rRNA transcript (SSU-rRNA, 5.8S rRNA, LSU-rRNA)"/>
    <property type="evidence" value="ECO:0007669"/>
    <property type="project" value="TreeGrafter"/>
</dbReference>
<proteinExistence type="predicted"/>
<dbReference type="InterPro" id="IPR039844">
    <property type="entry name" value="URB1"/>
</dbReference>
<feature type="domain" description="URB1 C-terminal" evidence="1">
    <location>
        <begin position="160"/>
        <end position="347"/>
    </location>
</feature>
<dbReference type="Proteomes" id="UP001162162">
    <property type="component" value="Unassembled WGS sequence"/>
</dbReference>